<accession>A0ACB8IX26</accession>
<proteinExistence type="predicted"/>
<protein>
    <submittedName>
        <fullName evidence="1">Uncharacterized protein</fullName>
    </submittedName>
</protein>
<dbReference type="Proteomes" id="UP000829398">
    <property type="component" value="Chromosome 8"/>
</dbReference>
<dbReference type="EMBL" id="CM039177">
    <property type="protein sequence ID" value="KAH9701666.1"/>
    <property type="molecule type" value="Genomic_DNA"/>
</dbReference>
<comment type="caution">
    <text evidence="1">The sequence shown here is derived from an EMBL/GenBank/DDBJ whole genome shotgun (WGS) entry which is preliminary data.</text>
</comment>
<reference evidence="2" key="1">
    <citation type="journal article" date="2023" name="Hortic. Res.">
        <title>A chromosome-level phased genome enabling allele-level studies in sweet orange: a case study on citrus Huanglongbing tolerance.</title>
        <authorList>
            <person name="Wu B."/>
            <person name="Yu Q."/>
            <person name="Deng Z."/>
            <person name="Duan Y."/>
            <person name="Luo F."/>
            <person name="Gmitter F. Jr."/>
        </authorList>
    </citation>
    <scope>NUCLEOTIDE SEQUENCE [LARGE SCALE GENOMIC DNA]</scope>
    <source>
        <strain evidence="2">cv. Valencia</strain>
    </source>
</reference>
<evidence type="ECO:0000313" key="1">
    <source>
        <dbReference type="EMBL" id="KAH9701666.1"/>
    </source>
</evidence>
<sequence length="145" mass="15889">MKKAELIFIPSLGIGHLMSALENLQNTLVVESHLPNVKNIVSSRSNSGSLQVTGLAFDFFCVSMGFVLYLPIREDRISTVFEFSDHELLIPSAISPVPACVLPSPLLNRDGGHATSLKLPQRFKDVNGIIINTFPELEPYAVLVI</sequence>
<keyword evidence="2" id="KW-1185">Reference proteome</keyword>
<evidence type="ECO:0000313" key="2">
    <source>
        <dbReference type="Proteomes" id="UP000829398"/>
    </source>
</evidence>
<organism evidence="1 2">
    <name type="scientific">Citrus sinensis</name>
    <name type="common">Sweet orange</name>
    <name type="synonym">Citrus aurantium var. sinensis</name>
    <dbReference type="NCBI Taxonomy" id="2711"/>
    <lineage>
        <taxon>Eukaryota</taxon>
        <taxon>Viridiplantae</taxon>
        <taxon>Streptophyta</taxon>
        <taxon>Embryophyta</taxon>
        <taxon>Tracheophyta</taxon>
        <taxon>Spermatophyta</taxon>
        <taxon>Magnoliopsida</taxon>
        <taxon>eudicotyledons</taxon>
        <taxon>Gunneridae</taxon>
        <taxon>Pentapetalae</taxon>
        <taxon>rosids</taxon>
        <taxon>malvids</taxon>
        <taxon>Sapindales</taxon>
        <taxon>Rutaceae</taxon>
        <taxon>Aurantioideae</taxon>
        <taxon>Citrus</taxon>
    </lineage>
</organism>
<gene>
    <name evidence="1" type="ORF">KPL71_025086</name>
</gene>
<name>A0ACB8IX26_CITSI</name>